<dbReference type="Gene3D" id="1.10.520.20">
    <property type="entry name" value="N-terminal domain of the delta subunit of the F1F0-ATP synthase"/>
    <property type="match status" value="1"/>
</dbReference>
<organism evidence="7">
    <name type="scientific">marine metagenome</name>
    <dbReference type="NCBI Taxonomy" id="408172"/>
    <lineage>
        <taxon>unclassified sequences</taxon>
        <taxon>metagenomes</taxon>
        <taxon>ecological metagenomes</taxon>
    </lineage>
</organism>
<protein>
    <recommendedName>
        <fullName evidence="8">ATP synthase subunit delta</fullName>
    </recommendedName>
</protein>
<dbReference type="InterPro" id="IPR000711">
    <property type="entry name" value="ATPase_OSCP/dsu"/>
</dbReference>
<keyword evidence="5" id="KW-0472">Membrane</keyword>
<gene>
    <name evidence="7" type="ORF">METZ01_LOCUS299912</name>
</gene>
<sequence length="185" mass="21227">MSKSKGFSDTSVNRYSLALYELAEESESINEIEEQSSAFINLISRSNDFNLLIIDPTNKKEDQLNVIMKISEQYKLNNLLTKFLSFLTVKRRLFFVEKILKNFIETCSKKRGEIVAKLTAAKELNDNEVNKIKEELTKNFSSKIKLQYKFDPSLIGGLIIQVGSTMIDTSIKNKLQQLENKMIEA</sequence>
<evidence type="ECO:0000256" key="1">
    <source>
        <dbReference type="ARBA" id="ARBA00004370"/>
    </source>
</evidence>
<dbReference type="InterPro" id="IPR026015">
    <property type="entry name" value="ATP_synth_OSCP/delta_N_sf"/>
</dbReference>
<evidence type="ECO:0000256" key="5">
    <source>
        <dbReference type="ARBA" id="ARBA00023136"/>
    </source>
</evidence>
<evidence type="ECO:0000256" key="4">
    <source>
        <dbReference type="ARBA" id="ARBA00023065"/>
    </source>
</evidence>
<evidence type="ECO:0000313" key="7">
    <source>
        <dbReference type="EMBL" id="SVC47058.1"/>
    </source>
</evidence>
<evidence type="ECO:0008006" key="8">
    <source>
        <dbReference type="Google" id="ProtNLM"/>
    </source>
</evidence>
<dbReference type="GO" id="GO:0016020">
    <property type="term" value="C:membrane"/>
    <property type="evidence" value="ECO:0007669"/>
    <property type="project" value="UniProtKB-SubCell"/>
</dbReference>
<accession>A0A382MEU0</accession>
<name>A0A382MEU0_9ZZZZ</name>
<comment type="subcellular location">
    <subcellularLocation>
        <location evidence="1">Membrane</location>
    </subcellularLocation>
</comment>
<keyword evidence="3" id="KW-0375">Hydrogen ion transport</keyword>
<keyword evidence="4" id="KW-0406">Ion transport</keyword>
<dbReference type="EMBL" id="UINC01092996">
    <property type="protein sequence ID" value="SVC47058.1"/>
    <property type="molecule type" value="Genomic_DNA"/>
</dbReference>
<dbReference type="SUPFAM" id="SSF47928">
    <property type="entry name" value="N-terminal domain of the delta subunit of the F1F0-ATP synthase"/>
    <property type="match status" value="1"/>
</dbReference>
<dbReference type="AlphaFoldDB" id="A0A382MEU0"/>
<evidence type="ECO:0000256" key="2">
    <source>
        <dbReference type="ARBA" id="ARBA00022448"/>
    </source>
</evidence>
<keyword evidence="6" id="KW-0066">ATP synthesis</keyword>
<dbReference type="PANTHER" id="PTHR11910">
    <property type="entry name" value="ATP SYNTHASE DELTA CHAIN"/>
    <property type="match status" value="1"/>
</dbReference>
<dbReference type="NCBIfam" id="TIGR01145">
    <property type="entry name" value="ATP_synt_delta"/>
    <property type="match status" value="1"/>
</dbReference>
<keyword evidence="2" id="KW-0813">Transport</keyword>
<dbReference type="GO" id="GO:0046933">
    <property type="term" value="F:proton-transporting ATP synthase activity, rotational mechanism"/>
    <property type="evidence" value="ECO:0007669"/>
    <property type="project" value="InterPro"/>
</dbReference>
<evidence type="ECO:0000256" key="6">
    <source>
        <dbReference type="ARBA" id="ARBA00023310"/>
    </source>
</evidence>
<dbReference type="PRINTS" id="PR00125">
    <property type="entry name" value="ATPASEDELTA"/>
</dbReference>
<dbReference type="HAMAP" id="MF_01416">
    <property type="entry name" value="ATP_synth_delta_bact"/>
    <property type="match status" value="1"/>
</dbReference>
<proteinExistence type="inferred from homology"/>
<reference evidence="7" key="1">
    <citation type="submission" date="2018-05" db="EMBL/GenBank/DDBJ databases">
        <authorList>
            <person name="Lanie J.A."/>
            <person name="Ng W.-L."/>
            <person name="Kazmierczak K.M."/>
            <person name="Andrzejewski T.M."/>
            <person name="Davidsen T.M."/>
            <person name="Wayne K.J."/>
            <person name="Tettelin H."/>
            <person name="Glass J.I."/>
            <person name="Rusch D."/>
            <person name="Podicherti R."/>
            <person name="Tsui H.-C.T."/>
            <person name="Winkler M.E."/>
        </authorList>
    </citation>
    <scope>NUCLEOTIDE SEQUENCE</scope>
</reference>
<dbReference type="Pfam" id="PF00213">
    <property type="entry name" value="OSCP"/>
    <property type="match status" value="1"/>
</dbReference>
<evidence type="ECO:0000256" key="3">
    <source>
        <dbReference type="ARBA" id="ARBA00022781"/>
    </source>
</evidence>